<dbReference type="InterPro" id="IPR055080">
    <property type="entry name" value="Gal80p-like_C"/>
</dbReference>
<dbReference type="Gene3D" id="3.30.360.10">
    <property type="entry name" value="Dihydrodipicolinate Reductase, domain 2"/>
    <property type="match status" value="1"/>
</dbReference>
<dbReference type="PANTHER" id="PTHR43708">
    <property type="entry name" value="CONSERVED EXPRESSED OXIDOREDUCTASE (EUROFUNG)"/>
    <property type="match status" value="1"/>
</dbReference>
<evidence type="ECO:0008006" key="6">
    <source>
        <dbReference type="Google" id="ProtNLM"/>
    </source>
</evidence>
<dbReference type="AlphaFoldDB" id="A0AAN7VUJ0"/>
<organism evidence="4 5">
    <name type="scientific">Elasticomyces elasticus</name>
    <dbReference type="NCBI Taxonomy" id="574655"/>
    <lineage>
        <taxon>Eukaryota</taxon>
        <taxon>Fungi</taxon>
        <taxon>Dikarya</taxon>
        <taxon>Ascomycota</taxon>
        <taxon>Pezizomycotina</taxon>
        <taxon>Dothideomycetes</taxon>
        <taxon>Dothideomycetidae</taxon>
        <taxon>Mycosphaerellales</taxon>
        <taxon>Teratosphaeriaceae</taxon>
        <taxon>Elasticomyces</taxon>
    </lineage>
</organism>
<evidence type="ECO:0000313" key="4">
    <source>
        <dbReference type="EMBL" id="KAK5702849.1"/>
    </source>
</evidence>
<dbReference type="Proteomes" id="UP001310594">
    <property type="component" value="Unassembled WGS sequence"/>
</dbReference>
<evidence type="ECO:0000259" key="2">
    <source>
        <dbReference type="Pfam" id="PF01408"/>
    </source>
</evidence>
<dbReference type="Pfam" id="PF22685">
    <property type="entry name" value="Gal80p_C-like"/>
    <property type="match status" value="1"/>
</dbReference>
<dbReference type="InterPro" id="IPR000683">
    <property type="entry name" value="Gfo/Idh/MocA-like_OxRdtase_N"/>
</dbReference>
<accession>A0AAN7VUJ0</accession>
<dbReference type="Pfam" id="PF01408">
    <property type="entry name" value="GFO_IDH_MocA"/>
    <property type="match status" value="1"/>
</dbReference>
<name>A0AAN7VUJ0_9PEZI</name>
<gene>
    <name evidence="4" type="ORF">LTR97_003795</name>
</gene>
<feature type="domain" description="Gfo/Idh/MocA-like oxidoreductase N-terminal" evidence="2">
    <location>
        <begin position="22"/>
        <end position="135"/>
    </location>
</feature>
<feature type="region of interest" description="Disordered" evidence="1">
    <location>
        <begin position="219"/>
        <end position="240"/>
    </location>
</feature>
<dbReference type="InterPro" id="IPR036291">
    <property type="entry name" value="NAD(P)-bd_dom_sf"/>
</dbReference>
<protein>
    <recommendedName>
        <fullName evidence="6">Gfo/Idh/MocA-like oxidoreductase N-terminal domain-containing protein</fullName>
    </recommendedName>
</protein>
<dbReference type="PANTHER" id="PTHR43708:SF1">
    <property type="entry name" value="GALACTOSE_LACTOSE METABOLISM REGULATORY PROTEIN GAL80"/>
    <property type="match status" value="1"/>
</dbReference>
<proteinExistence type="predicted"/>
<feature type="domain" description="Gal80p-like C-terminal" evidence="3">
    <location>
        <begin position="142"/>
        <end position="294"/>
    </location>
</feature>
<dbReference type="SUPFAM" id="SSF51735">
    <property type="entry name" value="NAD(P)-binding Rossmann-fold domains"/>
    <property type="match status" value="1"/>
</dbReference>
<dbReference type="GO" id="GO:0000166">
    <property type="term" value="F:nucleotide binding"/>
    <property type="evidence" value="ECO:0007669"/>
    <property type="project" value="InterPro"/>
</dbReference>
<dbReference type="SUPFAM" id="SSF55347">
    <property type="entry name" value="Glyceraldehyde-3-phosphate dehydrogenase-like, C-terminal domain"/>
    <property type="match status" value="1"/>
</dbReference>
<evidence type="ECO:0000313" key="5">
    <source>
        <dbReference type="Proteomes" id="UP001310594"/>
    </source>
</evidence>
<dbReference type="Gene3D" id="3.40.50.720">
    <property type="entry name" value="NAD(P)-binding Rossmann-like Domain"/>
    <property type="match status" value="1"/>
</dbReference>
<evidence type="ECO:0000256" key="1">
    <source>
        <dbReference type="SAM" id="MobiDB-lite"/>
    </source>
</evidence>
<evidence type="ECO:0000259" key="3">
    <source>
        <dbReference type="Pfam" id="PF22685"/>
    </source>
</evidence>
<reference evidence="4" key="1">
    <citation type="submission" date="2023-08" db="EMBL/GenBank/DDBJ databases">
        <title>Black Yeasts Isolated from many extreme environments.</title>
        <authorList>
            <person name="Coleine C."/>
            <person name="Stajich J.E."/>
            <person name="Selbmann L."/>
        </authorList>
    </citation>
    <scope>NUCLEOTIDE SEQUENCE</scope>
    <source>
        <strain evidence="4">CCFEE 5810</strain>
    </source>
</reference>
<comment type="caution">
    <text evidence="4">The sequence shown here is derived from an EMBL/GenBank/DDBJ whole genome shotgun (WGS) entry which is preliminary data.</text>
</comment>
<dbReference type="InterPro" id="IPR051317">
    <property type="entry name" value="Gfo/Idh/MocA_oxidoreduct"/>
</dbReference>
<sequence>MAPPIRISLIGLSVAAKTSWASQGHLPYLLSDRGRERYKIVALLNSSVDAARRAIADYKLGDDVKAYGSPGDLAADSNVELVVCTTRVDLHYDTTKPSLEAGKDLFVEWPLAENTQRARELADLAQKKGVRTMVGLQGRVSPAVLKVKELLAAGTIGKVLSSEVKAASVFGNRDSISEGLAYFLDKKVGGSPVTIAVGHLIDSIHSLLGEYKSFHAHAQNQRPTWTVNSDNGSTRQTTSDVPDLVSLQGTLDGSSSFTADNASLLFSFRTGPAFPGTSPLVWTINGERGEIRVTSSAGAYPQSEIDDPSGITIEAHNHASDEVKKIEWTWGKEWQAGLFYRGRNLGTLYDLFAEGDEAMKKAKVVDFDGAVARHQEIDGLL</sequence>
<dbReference type="EMBL" id="JAVRQU010000005">
    <property type="protein sequence ID" value="KAK5702849.1"/>
    <property type="molecule type" value="Genomic_DNA"/>
</dbReference>